<dbReference type="OrthoDB" id="7283520at2"/>
<dbReference type="Proteomes" id="UP000188604">
    <property type="component" value="Chromosome"/>
</dbReference>
<dbReference type="KEGG" id="nch:A0U93_11995"/>
<dbReference type="SUPFAM" id="SSF51120">
    <property type="entry name" value="beta-Roll"/>
    <property type="match status" value="1"/>
</dbReference>
<dbReference type="Gene3D" id="2.150.10.10">
    <property type="entry name" value="Serralysin-like metalloprotease, C-terminal"/>
    <property type="match status" value="1"/>
</dbReference>
<dbReference type="STRING" id="320497.A0U93_11995"/>
<reference evidence="1 2" key="1">
    <citation type="submission" date="2016-03" db="EMBL/GenBank/DDBJ databases">
        <title>Acetic acid bacteria sequencing.</title>
        <authorList>
            <person name="Brandt J."/>
            <person name="Jakob F."/>
            <person name="Vogel R.F."/>
        </authorList>
    </citation>
    <scope>NUCLEOTIDE SEQUENCE [LARGE SCALE GENOMIC DNA]</scope>
    <source>
        <strain evidence="1 2">NBRC 101099</strain>
    </source>
</reference>
<gene>
    <name evidence="1" type="ORF">A0U93_11995</name>
</gene>
<name>A0A1U9KSB4_9PROT</name>
<dbReference type="EMBL" id="CP014691">
    <property type="protein sequence ID" value="AQS88540.1"/>
    <property type="molecule type" value="Genomic_DNA"/>
</dbReference>
<dbReference type="AlphaFoldDB" id="A0A1U9KSB4"/>
<evidence type="ECO:0000313" key="1">
    <source>
        <dbReference type="EMBL" id="AQS88540.1"/>
    </source>
</evidence>
<evidence type="ECO:0000313" key="2">
    <source>
        <dbReference type="Proteomes" id="UP000188604"/>
    </source>
</evidence>
<proteinExistence type="predicted"/>
<accession>A0A1U9KSB4</accession>
<sequence>MAIVTVVGASGTHVQVTVDGGQTQRLAQEYATSIQNAFSGGTLDVVDLAPGSNQFASSAMSTVQGQITVGGSYTLNGSYTNVAVGALASNDSPVTPLNGQVTINAAGSTGSSLSILTGNQGNTDVTVGNQSGTFVAAAGTNAFHGGDSTGDWQIATGAGTTNTLSLGTGANYVASEGHDTIDGAAGGTDTVTLIGGSSLVSLQQNAAVVDLSTGNNISVGDNSTVFGGSGSSANFTGDSSTIVGALGDTISAASSLQVIHGSNNDISVSGNLSFLNGTGTTTIAAGNATIFGASGLNAITSTMSSPALFVGNEGPETVNGASSTSALHAFAGSGNDVLIGGSASDTLVGGVGNATLTGGSGASNLFAITKDHAGGNYTITDFGSAAGNITALYNYGLQNNNGLQSVLNNATVAGGNTTIQLSDNSKITFVGVTDLKASDFNLS</sequence>
<organism evidence="1 2">
    <name type="scientific">Neoasaia chiangmaiensis</name>
    <dbReference type="NCBI Taxonomy" id="320497"/>
    <lineage>
        <taxon>Bacteria</taxon>
        <taxon>Pseudomonadati</taxon>
        <taxon>Pseudomonadota</taxon>
        <taxon>Alphaproteobacteria</taxon>
        <taxon>Acetobacterales</taxon>
        <taxon>Acetobacteraceae</taxon>
        <taxon>Neoasaia</taxon>
    </lineage>
</organism>
<keyword evidence="2" id="KW-1185">Reference proteome</keyword>
<dbReference type="InterPro" id="IPR011049">
    <property type="entry name" value="Serralysin-like_metalloprot_C"/>
</dbReference>
<dbReference type="RefSeq" id="WP_077807571.1">
    <property type="nucleotide sequence ID" value="NZ_BJXS01000006.1"/>
</dbReference>
<protein>
    <submittedName>
        <fullName evidence="1">Uncharacterized protein</fullName>
    </submittedName>
</protein>